<dbReference type="GO" id="GO:0019752">
    <property type="term" value="P:carboxylic acid metabolic process"/>
    <property type="evidence" value="ECO:0007669"/>
    <property type="project" value="UniProtKB-ARBA"/>
</dbReference>
<comment type="similarity">
    <text evidence="2">Belongs to the FAH family.</text>
</comment>
<dbReference type="GO" id="GO:0018773">
    <property type="term" value="F:acetylpyruvate hydrolase activity"/>
    <property type="evidence" value="ECO:0007669"/>
    <property type="project" value="TreeGrafter"/>
</dbReference>
<evidence type="ECO:0000256" key="4">
    <source>
        <dbReference type="ARBA" id="ARBA00022801"/>
    </source>
</evidence>
<name>A0A7Y6TUQ6_9BURK</name>
<gene>
    <name evidence="6" type="ORF">HQN59_00520</name>
</gene>
<proteinExistence type="inferred from homology"/>
<dbReference type="SUPFAM" id="SSF56529">
    <property type="entry name" value="FAH"/>
    <property type="match status" value="1"/>
</dbReference>
<dbReference type="GO" id="GO:0016853">
    <property type="term" value="F:isomerase activity"/>
    <property type="evidence" value="ECO:0007669"/>
    <property type="project" value="UniProtKB-ARBA"/>
</dbReference>
<dbReference type="FunFam" id="3.90.850.10:FF:000002">
    <property type="entry name" value="2-hydroxyhepta-2,4-diene-1,7-dioate isomerase"/>
    <property type="match status" value="1"/>
</dbReference>
<reference evidence="6 7" key="1">
    <citation type="submission" date="2020-06" db="EMBL/GenBank/DDBJ databases">
        <title>Schlegella sp. ID0723 isolated from air conditioner.</title>
        <authorList>
            <person name="Kim D.Y."/>
            <person name="Kim D.-U."/>
        </authorList>
    </citation>
    <scope>NUCLEOTIDE SEQUENCE [LARGE SCALE GENOMIC DNA]</scope>
    <source>
        <strain evidence="6 7">ID0723</strain>
    </source>
</reference>
<keyword evidence="7" id="KW-1185">Reference proteome</keyword>
<dbReference type="GO" id="GO:0046872">
    <property type="term" value="F:metal ion binding"/>
    <property type="evidence" value="ECO:0007669"/>
    <property type="project" value="UniProtKB-KW"/>
</dbReference>
<dbReference type="InterPro" id="IPR036663">
    <property type="entry name" value="Fumarylacetoacetase_C_sf"/>
</dbReference>
<accession>A0A7Y6TUQ6</accession>
<comment type="caution">
    <text evidence="6">The sequence shown here is derived from an EMBL/GenBank/DDBJ whole genome shotgun (WGS) entry which is preliminary data.</text>
</comment>
<sequence>MRIATFEINGRLQVGTVADDGASVTPLALAPEDAARGALALIEAGGDLPAAAGAPIALADVRLVAPIPRPRRNVFCVGRNYHAHARELSGSVFKSAGDEPAWPIVFTKVPDCVVGPHDEVRLPLDVTREVDYEAELAVVIGRGGRNIARADAMGHVWGYTIVNDVTARDVQMRHQQWDLGKSFDTFCPMGPWIATADSFDGARTRVRCWVNGELRQDASTTDLIFDIPTLIETCSRGITLYPGDLIATGTPAGVGMGFKPPKFLQPGDVVRIEIDGLGTLENRFV</sequence>
<dbReference type="InterPro" id="IPR011234">
    <property type="entry name" value="Fumarylacetoacetase-like_C"/>
</dbReference>
<dbReference type="AlphaFoldDB" id="A0A7Y6TUQ6"/>
<evidence type="ECO:0000313" key="6">
    <source>
        <dbReference type="EMBL" id="NUZ04233.1"/>
    </source>
</evidence>
<evidence type="ECO:0000259" key="5">
    <source>
        <dbReference type="Pfam" id="PF01557"/>
    </source>
</evidence>
<evidence type="ECO:0000256" key="1">
    <source>
        <dbReference type="ARBA" id="ARBA00001946"/>
    </source>
</evidence>
<evidence type="ECO:0000313" key="7">
    <source>
        <dbReference type="Proteomes" id="UP000529637"/>
    </source>
</evidence>
<dbReference type="PANTHER" id="PTHR11820">
    <property type="entry name" value="ACYLPYRUVASE"/>
    <property type="match status" value="1"/>
</dbReference>
<dbReference type="PANTHER" id="PTHR11820:SF7">
    <property type="entry name" value="ACYLPYRUVASE FAHD1, MITOCHONDRIAL"/>
    <property type="match status" value="1"/>
</dbReference>
<dbReference type="Proteomes" id="UP000529637">
    <property type="component" value="Unassembled WGS sequence"/>
</dbReference>
<comment type="cofactor">
    <cofactor evidence="1">
        <name>Mg(2+)</name>
        <dbReference type="ChEBI" id="CHEBI:18420"/>
    </cofactor>
</comment>
<organism evidence="6 7">
    <name type="scientific">Piscinibacter koreensis</name>
    <dbReference type="NCBI Taxonomy" id="2742824"/>
    <lineage>
        <taxon>Bacteria</taxon>
        <taxon>Pseudomonadati</taxon>
        <taxon>Pseudomonadota</taxon>
        <taxon>Betaproteobacteria</taxon>
        <taxon>Burkholderiales</taxon>
        <taxon>Sphaerotilaceae</taxon>
        <taxon>Piscinibacter</taxon>
    </lineage>
</organism>
<dbReference type="EMBL" id="JABWMJ010000001">
    <property type="protein sequence ID" value="NUZ04233.1"/>
    <property type="molecule type" value="Genomic_DNA"/>
</dbReference>
<dbReference type="Pfam" id="PF01557">
    <property type="entry name" value="FAA_hydrolase"/>
    <property type="match status" value="1"/>
</dbReference>
<dbReference type="Gene3D" id="3.90.850.10">
    <property type="entry name" value="Fumarylacetoacetase-like, C-terminal domain"/>
    <property type="match status" value="1"/>
</dbReference>
<keyword evidence="3" id="KW-0479">Metal-binding</keyword>
<feature type="domain" description="Fumarylacetoacetase-like C-terminal" evidence="5">
    <location>
        <begin position="74"/>
        <end position="284"/>
    </location>
</feature>
<evidence type="ECO:0000256" key="2">
    <source>
        <dbReference type="ARBA" id="ARBA00010211"/>
    </source>
</evidence>
<dbReference type="RefSeq" id="WP_176065026.1">
    <property type="nucleotide sequence ID" value="NZ_JABWMJ010000001.1"/>
</dbReference>
<keyword evidence="4 6" id="KW-0378">Hydrolase</keyword>
<protein>
    <submittedName>
        <fullName evidence="6">Fumarylacetoacetate hydrolase family protein</fullName>
    </submittedName>
</protein>
<evidence type="ECO:0000256" key="3">
    <source>
        <dbReference type="ARBA" id="ARBA00022723"/>
    </source>
</evidence>